<dbReference type="AlphaFoldDB" id="G7H814"/>
<reference evidence="1" key="1">
    <citation type="submission" date="2011-11" db="EMBL/GenBank/DDBJ databases">
        <authorList>
            <person name="Carlson J."/>
            <person name="Booth B."/>
            <person name="Frise E."/>
            <person name="Sandler J."/>
            <person name="Wan K."/>
            <person name="Yu C."/>
            <person name="Celniker S."/>
        </authorList>
    </citation>
    <scope>NUCLEOTIDE SEQUENCE</scope>
</reference>
<dbReference type="EMBL" id="BT132737">
    <property type="protein sequence ID" value="AER42873.1"/>
    <property type="molecule type" value="mRNA"/>
</dbReference>
<gene>
    <name evidence="1" type="primary">lea-RA</name>
</gene>
<sequence>MSDLCSLVHPCASLSPNPSPRVICSPRNSSTLGKCGNYSPGANASTTVEWRTLSSLVRKGIWRGMC</sequence>
<organism evidence="1">
    <name type="scientific">Drosophila melanogaster</name>
    <name type="common">Fruit fly</name>
    <dbReference type="NCBI Taxonomy" id="7227"/>
    <lineage>
        <taxon>Eukaryota</taxon>
        <taxon>Metazoa</taxon>
        <taxon>Ecdysozoa</taxon>
        <taxon>Arthropoda</taxon>
        <taxon>Hexapoda</taxon>
        <taxon>Insecta</taxon>
        <taxon>Pterygota</taxon>
        <taxon>Neoptera</taxon>
        <taxon>Endopterygota</taxon>
        <taxon>Diptera</taxon>
        <taxon>Brachycera</taxon>
        <taxon>Muscomorpha</taxon>
        <taxon>Ephydroidea</taxon>
        <taxon>Drosophilidae</taxon>
        <taxon>Drosophila</taxon>
        <taxon>Sophophora</taxon>
    </lineage>
</organism>
<proteinExistence type="evidence at transcript level"/>
<protein>
    <submittedName>
        <fullName evidence="1">MIP32961p1</fullName>
    </submittedName>
</protein>
<evidence type="ECO:0000313" key="1">
    <source>
        <dbReference type="EMBL" id="AER42873.1"/>
    </source>
</evidence>
<accession>G7H814</accession>
<name>G7H814_DROME</name>